<comment type="caution">
    <text evidence="1">The sequence shown here is derived from an EMBL/GenBank/DDBJ whole genome shotgun (WGS) entry which is preliminary data.</text>
</comment>
<organism evidence="1 2">
    <name type="scientific">Streptomyces kaniharaensis</name>
    <dbReference type="NCBI Taxonomy" id="212423"/>
    <lineage>
        <taxon>Bacteria</taxon>
        <taxon>Bacillati</taxon>
        <taxon>Actinomycetota</taxon>
        <taxon>Actinomycetes</taxon>
        <taxon>Kitasatosporales</taxon>
        <taxon>Streptomycetaceae</taxon>
        <taxon>Streptomyces</taxon>
    </lineage>
</organism>
<dbReference type="AlphaFoldDB" id="A0A6N7L215"/>
<proteinExistence type="predicted"/>
<reference evidence="1 2" key="1">
    <citation type="submission" date="2019-09" db="EMBL/GenBank/DDBJ databases">
        <title>Genome Sequences of Streptomyces kaniharaensis ATCC 21070.</title>
        <authorList>
            <person name="Zhu W."/>
            <person name="De Crecy-Lagard V."/>
            <person name="Richards N.G."/>
        </authorList>
    </citation>
    <scope>NUCLEOTIDE SEQUENCE [LARGE SCALE GENOMIC DNA]</scope>
    <source>
        <strain evidence="1 2">SF-557</strain>
    </source>
</reference>
<sequence length="92" mass="10035">MARQRSPKSPAGRPYRPRVGEIVKDRATGRLGAYMGEVRGEYYLRRPEGGIEWSARPADVECLPGEHPTVAIVSVPSEPRTSGRYRAGGPTG</sequence>
<name>A0A6N7L215_9ACTN</name>
<gene>
    <name evidence="1" type="ORF">F7Q99_32365</name>
</gene>
<dbReference type="RefSeq" id="WP_153468248.1">
    <property type="nucleotide sequence ID" value="NZ_WBOF01000003.1"/>
</dbReference>
<dbReference type="Proteomes" id="UP000450000">
    <property type="component" value="Unassembled WGS sequence"/>
</dbReference>
<protein>
    <submittedName>
        <fullName evidence="1">Uncharacterized protein</fullName>
    </submittedName>
</protein>
<keyword evidence="2" id="KW-1185">Reference proteome</keyword>
<dbReference type="OrthoDB" id="3855669at2"/>
<dbReference type="EMBL" id="WBOF01000003">
    <property type="protein sequence ID" value="MQS16757.1"/>
    <property type="molecule type" value="Genomic_DNA"/>
</dbReference>
<accession>A0A6N7L215</accession>
<evidence type="ECO:0000313" key="1">
    <source>
        <dbReference type="EMBL" id="MQS16757.1"/>
    </source>
</evidence>
<evidence type="ECO:0000313" key="2">
    <source>
        <dbReference type="Proteomes" id="UP000450000"/>
    </source>
</evidence>